<name>A0A8J3CSF7_9PROT</name>
<keyword evidence="1 5" id="KW-0489">Methyltransferase</keyword>
<sequence>MRLGGRIAAAEEVLQDILTQRTPVAMALRDWAKAHRFAGSKDRAAIGNIVYDALRHRSSFAYRMDDDSPRALAIAGAVWGCGVSLEQLEFDSEDKHSPAALTDDERANIGGRIDLSSAPDWIQADVPEWIWPAFENNFTEDAIKEGQALAKRPPLDMRVNTIKAKRTDIATDAIATPLSPVGLRHPPIIGFGRHPDVQSTSDYQRGKIEMQDEGSQLVSLLCAAQPGDKVLDYCAGGGGKALALAADMLNKGEIYAYDIDKRRLAPTWQRSERAGASIIEVIAPPAETLPALKGAMDRVLIDAPCTGIGTWRRKPDAKWRLTENALERRRKEQVTVLDQGSEFVKVGGFLFYVTCSMLAEENEGQVYAFLDRNKGFSLLSAGEVFEERFGVDGPKPWSEDGLTLTMTPASTGTDGFFFAVMERTK</sequence>
<dbReference type="Gene3D" id="3.40.50.150">
    <property type="entry name" value="Vaccinia Virus protein VP39"/>
    <property type="match status" value="1"/>
</dbReference>
<dbReference type="EMBL" id="BMZH01000016">
    <property type="protein sequence ID" value="GHB03182.1"/>
    <property type="molecule type" value="Genomic_DNA"/>
</dbReference>
<dbReference type="AlphaFoldDB" id="A0A8J3CSF7"/>
<feature type="binding site" evidence="5">
    <location>
        <position position="302"/>
    </location>
    <ligand>
        <name>S-adenosyl-L-methionine</name>
        <dbReference type="ChEBI" id="CHEBI:59789"/>
    </ligand>
</feature>
<dbReference type="RefSeq" id="WP_189499380.1">
    <property type="nucleotide sequence ID" value="NZ_BMZH01000016.1"/>
</dbReference>
<keyword evidence="4 5" id="KW-0694">RNA-binding</keyword>
<proteinExistence type="inferred from homology"/>
<dbReference type="PRINTS" id="PR02008">
    <property type="entry name" value="RCMTFAMILY"/>
</dbReference>
<evidence type="ECO:0000256" key="1">
    <source>
        <dbReference type="ARBA" id="ARBA00022603"/>
    </source>
</evidence>
<evidence type="ECO:0000259" key="6">
    <source>
        <dbReference type="PROSITE" id="PS51686"/>
    </source>
</evidence>
<evidence type="ECO:0000256" key="2">
    <source>
        <dbReference type="ARBA" id="ARBA00022679"/>
    </source>
</evidence>
<accession>A0A8J3CSF7</accession>
<evidence type="ECO:0000313" key="8">
    <source>
        <dbReference type="Proteomes" id="UP000634004"/>
    </source>
</evidence>
<organism evidence="7 8">
    <name type="scientific">Algimonas arctica</name>
    <dbReference type="NCBI Taxonomy" id="1479486"/>
    <lineage>
        <taxon>Bacteria</taxon>
        <taxon>Pseudomonadati</taxon>
        <taxon>Pseudomonadota</taxon>
        <taxon>Alphaproteobacteria</taxon>
        <taxon>Maricaulales</taxon>
        <taxon>Robiginitomaculaceae</taxon>
        <taxon>Algimonas</taxon>
    </lineage>
</organism>
<keyword evidence="8" id="KW-1185">Reference proteome</keyword>
<feature type="domain" description="SAM-dependent MTase RsmB/NOP-type" evidence="6">
    <location>
        <begin position="145"/>
        <end position="424"/>
    </location>
</feature>
<comment type="similarity">
    <text evidence="5">Belongs to the class I-like SAM-binding methyltransferase superfamily. RsmB/NOP family.</text>
</comment>
<feature type="active site" description="Nucleophile" evidence="5">
    <location>
        <position position="355"/>
    </location>
</feature>
<dbReference type="PANTHER" id="PTHR22807">
    <property type="entry name" value="NOP2 YEAST -RELATED NOL1/NOP2/FMU SUN DOMAIN-CONTAINING"/>
    <property type="match status" value="1"/>
</dbReference>
<evidence type="ECO:0000256" key="3">
    <source>
        <dbReference type="ARBA" id="ARBA00022691"/>
    </source>
</evidence>
<dbReference type="SUPFAM" id="SSF53335">
    <property type="entry name" value="S-adenosyl-L-methionine-dependent methyltransferases"/>
    <property type="match status" value="1"/>
</dbReference>
<dbReference type="GO" id="GO:0008173">
    <property type="term" value="F:RNA methyltransferase activity"/>
    <property type="evidence" value="ECO:0007669"/>
    <property type="project" value="InterPro"/>
</dbReference>
<dbReference type="InterPro" id="IPR001678">
    <property type="entry name" value="MeTrfase_RsmB-F_NOP2_dom"/>
</dbReference>
<comment type="caution">
    <text evidence="5">Lacks conserved residue(s) required for the propagation of feature annotation.</text>
</comment>
<evidence type="ECO:0000313" key="7">
    <source>
        <dbReference type="EMBL" id="GHB03182.1"/>
    </source>
</evidence>
<comment type="caution">
    <text evidence="7">The sequence shown here is derived from an EMBL/GenBank/DDBJ whole genome shotgun (WGS) entry which is preliminary data.</text>
</comment>
<dbReference type="GO" id="GO:0003723">
    <property type="term" value="F:RNA binding"/>
    <property type="evidence" value="ECO:0007669"/>
    <property type="project" value="UniProtKB-UniRule"/>
</dbReference>
<keyword evidence="3 5" id="KW-0949">S-adenosyl-L-methionine</keyword>
<reference evidence="7" key="2">
    <citation type="submission" date="2020-09" db="EMBL/GenBank/DDBJ databases">
        <authorList>
            <person name="Sun Q."/>
            <person name="Kim S."/>
        </authorList>
    </citation>
    <scope>NUCLEOTIDE SEQUENCE</scope>
    <source>
        <strain evidence="7">KCTC 32513</strain>
    </source>
</reference>
<dbReference type="InterPro" id="IPR023267">
    <property type="entry name" value="RCMT"/>
</dbReference>
<dbReference type="PROSITE" id="PS51686">
    <property type="entry name" value="SAM_MT_RSMB_NOP"/>
    <property type="match status" value="1"/>
</dbReference>
<dbReference type="InterPro" id="IPR049560">
    <property type="entry name" value="MeTrfase_RsmB-F_NOP2_cat"/>
</dbReference>
<gene>
    <name evidence="7" type="ORF">GCM10009069_27350</name>
</gene>
<evidence type="ECO:0000256" key="5">
    <source>
        <dbReference type="PROSITE-ProRule" id="PRU01023"/>
    </source>
</evidence>
<dbReference type="Proteomes" id="UP000634004">
    <property type="component" value="Unassembled WGS sequence"/>
</dbReference>
<dbReference type="InterPro" id="IPR029063">
    <property type="entry name" value="SAM-dependent_MTases_sf"/>
</dbReference>
<protein>
    <submittedName>
        <fullName evidence="7">MFS transporter</fullName>
    </submittedName>
</protein>
<dbReference type="CDD" id="cd02440">
    <property type="entry name" value="AdoMet_MTases"/>
    <property type="match status" value="1"/>
</dbReference>
<dbReference type="GO" id="GO:0001510">
    <property type="term" value="P:RNA methylation"/>
    <property type="evidence" value="ECO:0007669"/>
    <property type="project" value="InterPro"/>
</dbReference>
<dbReference type="Pfam" id="PF01189">
    <property type="entry name" value="Methyltr_RsmB-F"/>
    <property type="match status" value="1"/>
</dbReference>
<reference evidence="7" key="1">
    <citation type="journal article" date="2014" name="Int. J. Syst. Evol. Microbiol.">
        <title>Complete genome sequence of Corynebacterium casei LMG S-19264T (=DSM 44701T), isolated from a smear-ripened cheese.</title>
        <authorList>
            <consortium name="US DOE Joint Genome Institute (JGI-PGF)"/>
            <person name="Walter F."/>
            <person name="Albersmeier A."/>
            <person name="Kalinowski J."/>
            <person name="Ruckert C."/>
        </authorList>
    </citation>
    <scope>NUCLEOTIDE SEQUENCE</scope>
    <source>
        <strain evidence="7">KCTC 32513</strain>
    </source>
</reference>
<dbReference type="PANTHER" id="PTHR22807:SF53">
    <property type="entry name" value="RIBOSOMAL RNA SMALL SUBUNIT METHYLTRANSFERASE B-RELATED"/>
    <property type="match status" value="1"/>
</dbReference>
<evidence type="ECO:0000256" key="4">
    <source>
        <dbReference type="ARBA" id="ARBA00022884"/>
    </source>
</evidence>
<feature type="binding site" evidence="5">
    <location>
        <position position="258"/>
    </location>
    <ligand>
        <name>S-adenosyl-L-methionine</name>
        <dbReference type="ChEBI" id="CHEBI:59789"/>
    </ligand>
</feature>
<keyword evidence="2 5" id="KW-0808">Transferase</keyword>